<comment type="caution">
    <text evidence="3">The sequence shown here is derived from an EMBL/GenBank/DDBJ whole genome shotgun (WGS) entry which is preliminary data.</text>
</comment>
<evidence type="ECO:0000256" key="1">
    <source>
        <dbReference type="SAM" id="MobiDB-lite"/>
    </source>
</evidence>
<protein>
    <recommendedName>
        <fullName evidence="2">SOCS box domain-containing protein</fullName>
    </recommendedName>
</protein>
<name>A0AAV7XIH1_9NEOP</name>
<dbReference type="SUPFAM" id="SSF158235">
    <property type="entry name" value="SOCS box-like"/>
    <property type="match status" value="1"/>
</dbReference>
<keyword evidence="4" id="KW-1185">Reference proteome</keyword>
<proteinExistence type="predicted"/>
<dbReference type="PROSITE" id="PS50225">
    <property type="entry name" value="SOCS"/>
    <property type="match status" value="1"/>
</dbReference>
<organism evidence="3 4">
    <name type="scientific">Megalurothrips usitatus</name>
    <name type="common">bean blossom thrips</name>
    <dbReference type="NCBI Taxonomy" id="439358"/>
    <lineage>
        <taxon>Eukaryota</taxon>
        <taxon>Metazoa</taxon>
        <taxon>Ecdysozoa</taxon>
        <taxon>Arthropoda</taxon>
        <taxon>Hexapoda</taxon>
        <taxon>Insecta</taxon>
        <taxon>Pterygota</taxon>
        <taxon>Neoptera</taxon>
        <taxon>Paraneoptera</taxon>
        <taxon>Thysanoptera</taxon>
        <taxon>Terebrantia</taxon>
        <taxon>Thripoidea</taxon>
        <taxon>Thripidae</taxon>
        <taxon>Megalurothrips</taxon>
    </lineage>
</organism>
<dbReference type="InterPro" id="IPR001496">
    <property type="entry name" value="SOCS_box"/>
</dbReference>
<reference evidence="3" key="1">
    <citation type="submission" date="2022-12" db="EMBL/GenBank/DDBJ databases">
        <title>Chromosome-level genome assembly of the bean flower thrips Megalurothrips usitatus.</title>
        <authorList>
            <person name="Ma L."/>
            <person name="Liu Q."/>
            <person name="Li H."/>
            <person name="Cai W."/>
        </authorList>
    </citation>
    <scope>NUCLEOTIDE SEQUENCE</scope>
    <source>
        <strain evidence="3">Cailab_2022a</strain>
    </source>
</reference>
<feature type="region of interest" description="Disordered" evidence="1">
    <location>
        <begin position="1"/>
        <end position="30"/>
    </location>
</feature>
<evidence type="ECO:0000259" key="2">
    <source>
        <dbReference type="PROSITE" id="PS50225"/>
    </source>
</evidence>
<dbReference type="CDD" id="cd03587">
    <property type="entry name" value="SOCS"/>
    <property type="match status" value="1"/>
</dbReference>
<dbReference type="Gene3D" id="1.25.40.20">
    <property type="entry name" value="Ankyrin repeat-containing domain"/>
    <property type="match status" value="1"/>
</dbReference>
<dbReference type="AlphaFoldDB" id="A0AAV7XIH1"/>
<dbReference type="Pfam" id="PF07525">
    <property type="entry name" value="SOCS_box"/>
    <property type="match status" value="1"/>
</dbReference>
<gene>
    <name evidence="3" type="ORF">ONE63_010817</name>
</gene>
<accession>A0AAV7XIH1</accession>
<dbReference type="EMBL" id="JAPTSV010000009">
    <property type="protein sequence ID" value="KAJ1524306.1"/>
    <property type="molecule type" value="Genomic_DNA"/>
</dbReference>
<feature type="domain" description="SOCS box" evidence="2">
    <location>
        <begin position="285"/>
        <end position="350"/>
    </location>
</feature>
<evidence type="ECO:0000313" key="3">
    <source>
        <dbReference type="EMBL" id="KAJ1524306.1"/>
    </source>
</evidence>
<dbReference type="SMART" id="SM00969">
    <property type="entry name" value="SOCS_box"/>
    <property type="match status" value="1"/>
</dbReference>
<evidence type="ECO:0000313" key="4">
    <source>
        <dbReference type="Proteomes" id="UP001075354"/>
    </source>
</evidence>
<dbReference type="SUPFAM" id="SSF48403">
    <property type="entry name" value="Ankyrin repeat"/>
    <property type="match status" value="1"/>
</dbReference>
<dbReference type="GO" id="GO:0035556">
    <property type="term" value="P:intracellular signal transduction"/>
    <property type="evidence" value="ECO:0007669"/>
    <property type="project" value="InterPro"/>
</dbReference>
<sequence length="350" mass="36908">MRRTAVDTPTLAPCEDPEPDVGDGGSASPGRCGGCAGPPGSCPQPLLHLFSGDLDRCWADVVLALRLLVRPAAEAGDSPGTVSVNGVTVGVAGGRVQVRVCGREADAFATSLQCWVTGRDAAGHTALLLAGRRLLSAGRWADAALVASLLLDAGSDANAVNRDGRSLLSYAVAALDDAAETSRLLLNHGASVLGAGPHDAVPPTLRPTLTPGGGAEPCPSSPVFAWFLRAVIRRRRLDEGCLRTLALVSQEMAEQMGPRRMHGLVLRTMFRHSRCYRVLGPVFLQIKTAMARHWSTPQDLRSLCRCVIRRSLGVPSAHGPAAGGARLPLHQSVRALGLPRPLQEYLLLYA</sequence>
<dbReference type="InterPro" id="IPR036770">
    <property type="entry name" value="Ankyrin_rpt-contain_sf"/>
</dbReference>
<dbReference type="Proteomes" id="UP001075354">
    <property type="component" value="Chromosome 9"/>
</dbReference>
<dbReference type="InterPro" id="IPR036036">
    <property type="entry name" value="SOCS_box-like_dom_sf"/>
</dbReference>